<dbReference type="RefSeq" id="XP_047782893.1">
    <property type="nucleotide sequence ID" value="XM_047917918.1"/>
</dbReference>
<dbReference type="InterPro" id="IPR008922">
    <property type="entry name" value="Di-copper_centre_dom_sf"/>
</dbReference>
<dbReference type="Gene3D" id="1.10.1280.10">
    <property type="entry name" value="Di-copper center containing domain from catechol oxidase"/>
    <property type="match status" value="1"/>
</dbReference>
<dbReference type="Proteomes" id="UP000814176">
    <property type="component" value="Unassembled WGS sequence"/>
</dbReference>
<evidence type="ECO:0000313" key="1">
    <source>
        <dbReference type="EMBL" id="KAH9841594.1"/>
    </source>
</evidence>
<protein>
    <submittedName>
        <fullName evidence="1">Uncharacterized protein</fullName>
    </submittedName>
</protein>
<dbReference type="EMBL" id="JADCUA010000003">
    <property type="protein sequence ID" value="KAH9841594.1"/>
    <property type="molecule type" value="Genomic_DNA"/>
</dbReference>
<gene>
    <name evidence="1" type="ORF">C8Q71DRAFT_339743</name>
</gene>
<evidence type="ECO:0000313" key="2">
    <source>
        <dbReference type="Proteomes" id="UP000814176"/>
    </source>
</evidence>
<reference evidence="1 2" key="1">
    <citation type="journal article" date="2021" name="Environ. Microbiol.">
        <title>Gene family expansions and transcriptome signatures uncover fungal adaptations to wood decay.</title>
        <authorList>
            <person name="Hage H."/>
            <person name="Miyauchi S."/>
            <person name="Viragh M."/>
            <person name="Drula E."/>
            <person name="Min B."/>
            <person name="Chaduli D."/>
            <person name="Navarro D."/>
            <person name="Favel A."/>
            <person name="Norest M."/>
            <person name="Lesage-Meessen L."/>
            <person name="Balint B."/>
            <person name="Merenyi Z."/>
            <person name="de Eugenio L."/>
            <person name="Morin E."/>
            <person name="Martinez A.T."/>
            <person name="Baldrian P."/>
            <person name="Stursova M."/>
            <person name="Martinez M.J."/>
            <person name="Novotny C."/>
            <person name="Magnuson J.K."/>
            <person name="Spatafora J.W."/>
            <person name="Maurice S."/>
            <person name="Pangilinan J."/>
            <person name="Andreopoulos W."/>
            <person name="LaButti K."/>
            <person name="Hundley H."/>
            <person name="Na H."/>
            <person name="Kuo A."/>
            <person name="Barry K."/>
            <person name="Lipzen A."/>
            <person name="Henrissat B."/>
            <person name="Riley R."/>
            <person name="Ahrendt S."/>
            <person name="Nagy L.G."/>
            <person name="Grigoriev I.V."/>
            <person name="Martin F."/>
            <person name="Rosso M.N."/>
        </authorList>
    </citation>
    <scope>NUCLEOTIDE SEQUENCE [LARGE SCALE GENOMIC DNA]</scope>
    <source>
        <strain evidence="1 2">CIRM-BRFM 1785</strain>
    </source>
</reference>
<comment type="caution">
    <text evidence="1">The sequence shown here is derived from an EMBL/GenBank/DDBJ whole genome shotgun (WGS) entry which is preliminary data.</text>
</comment>
<keyword evidence="2" id="KW-1185">Reference proteome</keyword>
<sequence>MVLAAIHGYTGGHCGVDHHAVSRHDICSSRMNKYQLSLFIQALQRMTDFNIPRQLFCANVANTRGLPCGTAGGCALPKMKKNGNYVHDVEPCPSERRPSSCAFIEHEICRHAHDIALQYSTDKACWKQAARDLCLPCLASTRCDPCELPVELSSYAVTILVPCYNKTVERLVVNPLFCGIAHDQGPRNISAILKDWFPCIDPASITYNISNDR</sequence>
<dbReference type="GeneID" id="71998650"/>
<name>A0ABQ8KSS5_9APHY</name>
<proteinExistence type="predicted"/>
<organism evidence="1 2">
    <name type="scientific">Rhodofomes roseus</name>
    <dbReference type="NCBI Taxonomy" id="34475"/>
    <lineage>
        <taxon>Eukaryota</taxon>
        <taxon>Fungi</taxon>
        <taxon>Dikarya</taxon>
        <taxon>Basidiomycota</taxon>
        <taxon>Agaricomycotina</taxon>
        <taxon>Agaricomycetes</taxon>
        <taxon>Polyporales</taxon>
        <taxon>Rhodofomes</taxon>
    </lineage>
</organism>
<accession>A0ABQ8KSS5</accession>